<dbReference type="RefSeq" id="WP_345578640.1">
    <property type="nucleotide sequence ID" value="NZ_BAAAXF010000036.1"/>
</dbReference>
<name>A0ABP6TTV4_9ACTN</name>
<dbReference type="Proteomes" id="UP001501455">
    <property type="component" value="Unassembled WGS sequence"/>
</dbReference>
<keyword evidence="2" id="KW-1185">Reference proteome</keyword>
<evidence type="ECO:0008006" key="3">
    <source>
        <dbReference type="Google" id="ProtNLM"/>
    </source>
</evidence>
<dbReference type="Gene3D" id="2.160.20.80">
    <property type="entry name" value="E3 ubiquitin-protein ligase SopA"/>
    <property type="match status" value="1"/>
</dbReference>
<gene>
    <name evidence="1" type="ORF">GCM10019016_053180</name>
</gene>
<dbReference type="InterPro" id="IPR001646">
    <property type="entry name" value="5peptide_repeat"/>
</dbReference>
<reference evidence="2" key="1">
    <citation type="journal article" date="2019" name="Int. J. Syst. Evol. Microbiol.">
        <title>The Global Catalogue of Microorganisms (GCM) 10K type strain sequencing project: providing services to taxonomists for standard genome sequencing and annotation.</title>
        <authorList>
            <consortium name="The Broad Institute Genomics Platform"/>
            <consortium name="The Broad Institute Genome Sequencing Center for Infectious Disease"/>
            <person name="Wu L."/>
            <person name="Ma J."/>
        </authorList>
    </citation>
    <scope>NUCLEOTIDE SEQUENCE [LARGE SCALE GENOMIC DNA]</scope>
    <source>
        <strain evidence="2">JCM 4816</strain>
    </source>
</reference>
<sequence length="137" mass="14896">MRSAGGKGTADLTRASLVRPNLDDAVLRGTVVDDADLVKASLYGVDALNASVRETRLMGASLIDVDFQGSDLSQTVVREKTFKVIVDEKTTFTGMSSTLFGPLQLIGREGRREIGGAGLKRWLRERGSDVRVLESRR</sequence>
<dbReference type="SUPFAM" id="SSF141571">
    <property type="entry name" value="Pentapeptide repeat-like"/>
    <property type="match status" value="1"/>
</dbReference>
<organism evidence="1 2">
    <name type="scientific">Streptomyces prasinosporus</name>
    <dbReference type="NCBI Taxonomy" id="68256"/>
    <lineage>
        <taxon>Bacteria</taxon>
        <taxon>Bacillati</taxon>
        <taxon>Actinomycetota</taxon>
        <taxon>Actinomycetes</taxon>
        <taxon>Kitasatosporales</taxon>
        <taxon>Streptomycetaceae</taxon>
        <taxon>Streptomyces</taxon>
        <taxon>Streptomyces albogriseolus group</taxon>
    </lineage>
</organism>
<protein>
    <recommendedName>
        <fullName evidence="3">Pentapeptide repeat-containing protein</fullName>
    </recommendedName>
</protein>
<proteinExistence type="predicted"/>
<dbReference type="EMBL" id="BAAAXF010000036">
    <property type="protein sequence ID" value="GAA3498215.1"/>
    <property type="molecule type" value="Genomic_DNA"/>
</dbReference>
<dbReference type="Pfam" id="PF00805">
    <property type="entry name" value="Pentapeptide"/>
    <property type="match status" value="1"/>
</dbReference>
<evidence type="ECO:0000313" key="1">
    <source>
        <dbReference type="EMBL" id="GAA3498215.1"/>
    </source>
</evidence>
<accession>A0ABP6TTV4</accession>
<evidence type="ECO:0000313" key="2">
    <source>
        <dbReference type="Proteomes" id="UP001501455"/>
    </source>
</evidence>
<comment type="caution">
    <text evidence="1">The sequence shown here is derived from an EMBL/GenBank/DDBJ whole genome shotgun (WGS) entry which is preliminary data.</text>
</comment>